<evidence type="ECO:0000256" key="2">
    <source>
        <dbReference type="SAM" id="MobiDB-lite"/>
    </source>
</evidence>
<sequence length="338" mass="36654">MGIAKLPSIVVLWSEFVDPNPFGLIAIFSGHGFNINGDWPRRPTAVTIPSLNLNEAIGTGTVAQHRLERLNRCRTNLSQQLDKFKEENDDLKFQLEEKSIELEATKARIRLLEKPLQAKNPALAMATAGDGGDGVDQCSSSTESAHQEETSASKRYHQPSRIPLKSGKKPPPSGGATPPARGTPPARQQQGPAVPRRPRKSSESSFNSTSSSPSVRTPPPPYSKKTPAAPLPPVRHLTNSPAERIVAESEPKIREFKVGSVSELPRGPCCGEGRNYAADSLEHMSCCGELDRSIGSAVATWSARHHSLDYFDSIDSSPLLNEALADYDSLNQMTSDMV</sequence>
<name>A0ABD0Y297_9HEMI</name>
<keyword evidence="1" id="KW-0175">Coiled coil</keyword>
<organism evidence="3 4">
    <name type="scientific">Ranatra chinensis</name>
    <dbReference type="NCBI Taxonomy" id="642074"/>
    <lineage>
        <taxon>Eukaryota</taxon>
        <taxon>Metazoa</taxon>
        <taxon>Ecdysozoa</taxon>
        <taxon>Arthropoda</taxon>
        <taxon>Hexapoda</taxon>
        <taxon>Insecta</taxon>
        <taxon>Pterygota</taxon>
        <taxon>Neoptera</taxon>
        <taxon>Paraneoptera</taxon>
        <taxon>Hemiptera</taxon>
        <taxon>Heteroptera</taxon>
        <taxon>Panheteroptera</taxon>
        <taxon>Nepomorpha</taxon>
        <taxon>Nepidae</taxon>
        <taxon>Ranatrinae</taxon>
        <taxon>Ranatra</taxon>
    </lineage>
</organism>
<dbReference type="Proteomes" id="UP001558652">
    <property type="component" value="Unassembled WGS sequence"/>
</dbReference>
<proteinExistence type="predicted"/>
<feature type="compositionally biased region" description="Low complexity" evidence="2">
    <location>
        <begin position="174"/>
        <end position="187"/>
    </location>
</feature>
<feature type="coiled-coil region" evidence="1">
    <location>
        <begin position="67"/>
        <end position="108"/>
    </location>
</feature>
<accession>A0ABD0Y297</accession>
<feature type="compositionally biased region" description="Low complexity" evidence="2">
    <location>
        <begin position="203"/>
        <end position="215"/>
    </location>
</feature>
<reference evidence="3 4" key="1">
    <citation type="submission" date="2024-07" db="EMBL/GenBank/DDBJ databases">
        <title>Chromosome-level genome assembly of the water stick insect Ranatra chinensis (Heteroptera: Nepidae).</title>
        <authorList>
            <person name="Liu X."/>
        </authorList>
    </citation>
    <scope>NUCLEOTIDE SEQUENCE [LARGE SCALE GENOMIC DNA]</scope>
    <source>
        <strain evidence="3">Cailab_2021Rc</strain>
        <tissue evidence="3">Muscle</tissue>
    </source>
</reference>
<gene>
    <name evidence="3" type="ORF">AAG570_003896</name>
</gene>
<comment type="caution">
    <text evidence="3">The sequence shown here is derived from an EMBL/GenBank/DDBJ whole genome shotgun (WGS) entry which is preliminary data.</text>
</comment>
<protein>
    <submittedName>
        <fullName evidence="3">Uncharacterized protein</fullName>
    </submittedName>
</protein>
<feature type="region of interest" description="Disordered" evidence="2">
    <location>
        <begin position="125"/>
        <end position="236"/>
    </location>
</feature>
<dbReference type="EMBL" id="JBFDAA010000015">
    <property type="protein sequence ID" value="KAL1117581.1"/>
    <property type="molecule type" value="Genomic_DNA"/>
</dbReference>
<evidence type="ECO:0000313" key="3">
    <source>
        <dbReference type="EMBL" id="KAL1117581.1"/>
    </source>
</evidence>
<dbReference type="AlphaFoldDB" id="A0ABD0Y297"/>
<keyword evidence="4" id="KW-1185">Reference proteome</keyword>
<evidence type="ECO:0000313" key="4">
    <source>
        <dbReference type="Proteomes" id="UP001558652"/>
    </source>
</evidence>
<evidence type="ECO:0000256" key="1">
    <source>
        <dbReference type="SAM" id="Coils"/>
    </source>
</evidence>